<comment type="caution">
    <text evidence="1">The sequence shown here is derived from an EMBL/GenBank/DDBJ whole genome shotgun (WGS) entry which is preliminary data.</text>
</comment>
<gene>
    <name evidence="1" type="ORF">AC3_A0229</name>
</gene>
<protein>
    <submittedName>
        <fullName evidence="1">Uncharacterized protein</fullName>
    </submittedName>
</protein>
<sequence>MTINKTLITLYYEKNDTDIIEYCNSLYKKINIDRFSCEHIKYSSKICTYTILEVLKNKKTETSNILIIARNFLISVLDHLKLNKNNNFNELNSNIYPDSFNKFNTKAPSEKIKIIFESIEILWFLYKMDIDNIIESIHEIFKTEGEINTKVLESTNEIIDSIYNNLKML</sequence>
<proteinExistence type="predicted"/>
<dbReference type="EMBL" id="ABDW01000006">
    <property type="protein sequence ID" value="EDT15884.1"/>
    <property type="molecule type" value="Genomic_DNA"/>
</dbReference>
<organism evidence="1 2">
    <name type="scientific">Clostridium perfringens E str. JGS1987</name>
    <dbReference type="NCBI Taxonomy" id="451755"/>
    <lineage>
        <taxon>Bacteria</taxon>
        <taxon>Bacillati</taxon>
        <taxon>Bacillota</taxon>
        <taxon>Clostridia</taxon>
        <taxon>Eubacteriales</taxon>
        <taxon>Clostridiaceae</taxon>
        <taxon>Clostridium</taxon>
    </lineage>
</organism>
<accession>B1BR98</accession>
<name>B1BR98_CLOPF</name>
<evidence type="ECO:0000313" key="2">
    <source>
        <dbReference type="Proteomes" id="UP000005337"/>
    </source>
</evidence>
<dbReference type="AlphaFoldDB" id="B1BR98"/>
<evidence type="ECO:0000313" key="1">
    <source>
        <dbReference type="EMBL" id="EDT15884.1"/>
    </source>
</evidence>
<reference evidence="1 2" key="1">
    <citation type="submission" date="2007-07" db="EMBL/GenBank/DDBJ databases">
        <title>Annotation of Clostridium perfringens E str. JGS1987.</title>
        <authorList>
            <person name="Paulsen I."/>
            <person name="Sebastian Y."/>
        </authorList>
    </citation>
    <scope>NUCLEOTIDE SEQUENCE [LARGE SCALE GENOMIC DNA]</scope>
    <source>
        <strain evidence="2">E str. JGS1987</strain>
    </source>
</reference>
<dbReference type="Proteomes" id="UP000005337">
    <property type="component" value="Unassembled WGS sequence"/>
</dbReference>